<keyword evidence="1" id="KW-1133">Transmembrane helix</keyword>
<dbReference type="InterPro" id="IPR058887">
    <property type="entry name" value="YuzI-like"/>
</dbReference>
<dbReference type="Pfam" id="PF26135">
    <property type="entry name" value="YuzI"/>
    <property type="match status" value="1"/>
</dbReference>
<dbReference type="EMBL" id="JAGGKX010000004">
    <property type="protein sequence ID" value="MBP1969034.1"/>
    <property type="molecule type" value="Genomic_DNA"/>
</dbReference>
<keyword evidence="1" id="KW-0812">Transmembrane</keyword>
<comment type="caution">
    <text evidence="2">The sequence shown here is derived from an EMBL/GenBank/DDBJ whole genome shotgun (WGS) entry which is preliminary data.</text>
</comment>
<sequence length="70" mass="8125">MMVYIFLFLTGFGIAVSGGVTIIAYMNFLPAGLSWMEYFTFIANRIECYFLPIGILIMVFVIYRMPKNFF</sequence>
<protein>
    <submittedName>
        <fullName evidence="2">Uncharacterized protein</fullName>
    </submittedName>
</protein>
<keyword evidence="3" id="KW-1185">Reference proteome</keyword>
<gene>
    <name evidence="2" type="ORF">J2Z83_001137</name>
</gene>
<evidence type="ECO:0000313" key="3">
    <source>
        <dbReference type="Proteomes" id="UP001519345"/>
    </source>
</evidence>
<accession>A0ABS4IDL2</accession>
<organism evidence="2 3">
    <name type="scientific">Virgibacillus natechei</name>
    <dbReference type="NCBI Taxonomy" id="1216297"/>
    <lineage>
        <taxon>Bacteria</taxon>
        <taxon>Bacillati</taxon>
        <taxon>Bacillota</taxon>
        <taxon>Bacilli</taxon>
        <taxon>Bacillales</taxon>
        <taxon>Bacillaceae</taxon>
        <taxon>Virgibacillus</taxon>
    </lineage>
</organism>
<dbReference type="Proteomes" id="UP001519345">
    <property type="component" value="Unassembled WGS sequence"/>
</dbReference>
<evidence type="ECO:0000256" key="1">
    <source>
        <dbReference type="SAM" id="Phobius"/>
    </source>
</evidence>
<keyword evidence="1" id="KW-0472">Membrane</keyword>
<name>A0ABS4IDL2_9BACI</name>
<feature type="transmembrane region" description="Helical" evidence="1">
    <location>
        <begin position="42"/>
        <end position="63"/>
    </location>
</feature>
<reference evidence="2 3" key="1">
    <citation type="submission" date="2021-03" db="EMBL/GenBank/DDBJ databases">
        <title>Genomic Encyclopedia of Type Strains, Phase IV (KMG-IV): sequencing the most valuable type-strain genomes for metagenomic binning, comparative biology and taxonomic classification.</title>
        <authorList>
            <person name="Goeker M."/>
        </authorList>
    </citation>
    <scope>NUCLEOTIDE SEQUENCE [LARGE SCALE GENOMIC DNA]</scope>
    <source>
        <strain evidence="2 3">DSM 25609</strain>
    </source>
</reference>
<proteinExistence type="predicted"/>
<evidence type="ECO:0000313" key="2">
    <source>
        <dbReference type="EMBL" id="MBP1969034.1"/>
    </source>
</evidence>